<feature type="compositionally biased region" description="Polar residues" evidence="1">
    <location>
        <begin position="373"/>
        <end position="384"/>
    </location>
</feature>
<dbReference type="InterPro" id="IPR009057">
    <property type="entry name" value="Homeodomain-like_sf"/>
</dbReference>
<sequence>MAYISLDNVVEYQYPKPRKPSKLPLIPCGASSFQSTTEPFLNRSTSVDVCAAVVPPASASEDPSSLANINSVVTQAQIQIEDSCPLPAAIIVDSDRSDEMDKNKDQNICDGKTEQDACRRSNERIHDIHYIEKNKDLSEPLQATEILLAKDATVLESLEIEMPPLISDSGYEQHSSTVSETFIEEMPPTVLDDPIASAAQLDTNGIDQMSMSPVNTPTGDAMCHDSLADKGRQRSVCQQSPIAEAAVAQFAPTRTRQLNGSQQGRNSSAEMRCKSLSVVVPHQPLQSSKLTRTARHSACSQFIPSAESDDDPGDSDYCEDSPAESRIEYDEPAARPVKRKRRMNTSMNTSQFHRKRVRAQAYSKSPSPKLASPESTVQSSTSPETIRIRGQFLRKVSLSRVEYCCWVTEDINSATSSPVSSDIWASLKKLADEGGQSNSMSDFQAIDIEGLFTRDLKPCGYIWSFNFKEKHAKSPENHSLPQEGRVSPTLDDLVVDSQTSSRADECASLKGKDYTAEEDTLIVHLKETEKLSWSRIAARFPKRTQMALQVRYCTKLKGRPHQTQSGGLIRPRTGPAQTITVACPRNTGSSRRQYSLRKLRQSPDRYVPG</sequence>
<dbReference type="Gene3D" id="1.10.10.60">
    <property type="entry name" value="Homeodomain-like"/>
    <property type="match status" value="1"/>
</dbReference>
<name>A0A1Q5Q6T3_TALAT</name>
<gene>
    <name evidence="3" type="ORF">UA08_09168</name>
</gene>
<evidence type="ECO:0000259" key="2">
    <source>
        <dbReference type="SMART" id="SM00717"/>
    </source>
</evidence>
<dbReference type="EMBL" id="LFMY01000019">
    <property type="protein sequence ID" value="OKL55557.1"/>
    <property type="molecule type" value="Genomic_DNA"/>
</dbReference>
<dbReference type="GeneID" id="31008924"/>
<evidence type="ECO:0000256" key="1">
    <source>
        <dbReference type="SAM" id="MobiDB-lite"/>
    </source>
</evidence>
<dbReference type="Pfam" id="PF13921">
    <property type="entry name" value="Myb_DNA-bind_6"/>
    <property type="match status" value="1"/>
</dbReference>
<dbReference type="SMART" id="SM00717">
    <property type="entry name" value="SANT"/>
    <property type="match status" value="1"/>
</dbReference>
<evidence type="ECO:0000313" key="4">
    <source>
        <dbReference type="Proteomes" id="UP000214365"/>
    </source>
</evidence>
<keyword evidence="4" id="KW-1185">Reference proteome</keyword>
<dbReference type="Proteomes" id="UP000214365">
    <property type="component" value="Unassembled WGS sequence"/>
</dbReference>
<organism evidence="3 4">
    <name type="scientific">Talaromyces atroroseus</name>
    <dbReference type="NCBI Taxonomy" id="1441469"/>
    <lineage>
        <taxon>Eukaryota</taxon>
        <taxon>Fungi</taxon>
        <taxon>Dikarya</taxon>
        <taxon>Ascomycota</taxon>
        <taxon>Pezizomycotina</taxon>
        <taxon>Eurotiomycetes</taxon>
        <taxon>Eurotiomycetidae</taxon>
        <taxon>Eurotiales</taxon>
        <taxon>Trichocomaceae</taxon>
        <taxon>Talaromyces</taxon>
        <taxon>Talaromyces sect. Trachyspermi</taxon>
    </lineage>
</organism>
<dbReference type="CDD" id="cd00167">
    <property type="entry name" value="SANT"/>
    <property type="match status" value="1"/>
</dbReference>
<reference evidence="3 4" key="1">
    <citation type="submission" date="2015-06" db="EMBL/GenBank/DDBJ databases">
        <title>Talaromyces atroroseus IBT 11181 draft genome.</title>
        <authorList>
            <person name="Rasmussen K.B."/>
            <person name="Rasmussen S."/>
            <person name="Petersen B."/>
            <person name="Sicheritz-Ponten T."/>
            <person name="Mortensen U.H."/>
            <person name="Thrane U."/>
        </authorList>
    </citation>
    <scope>NUCLEOTIDE SEQUENCE [LARGE SCALE GENOMIC DNA]</scope>
    <source>
        <strain evidence="3 4">IBT 11181</strain>
    </source>
</reference>
<feature type="region of interest" description="Disordered" evidence="1">
    <location>
        <begin position="303"/>
        <end position="384"/>
    </location>
</feature>
<feature type="domain" description="Myb-like" evidence="2">
    <location>
        <begin position="510"/>
        <end position="558"/>
    </location>
</feature>
<protein>
    <recommendedName>
        <fullName evidence="2">Myb-like domain-containing protein</fullName>
    </recommendedName>
</protein>
<dbReference type="RefSeq" id="XP_020115678.1">
    <property type="nucleotide sequence ID" value="XM_020264153.1"/>
</dbReference>
<accession>A0A1Q5Q6T3</accession>
<feature type="compositionally biased region" description="Acidic residues" evidence="1">
    <location>
        <begin position="307"/>
        <end position="322"/>
    </location>
</feature>
<dbReference type="InterPro" id="IPR001005">
    <property type="entry name" value="SANT/Myb"/>
</dbReference>
<proteinExistence type="predicted"/>
<comment type="caution">
    <text evidence="3">The sequence shown here is derived from an EMBL/GenBank/DDBJ whole genome shotgun (WGS) entry which is preliminary data.</text>
</comment>
<evidence type="ECO:0000313" key="3">
    <source>
        <dbReference type="EMBL" id="OKL55557.1"/>
    </source>
</evidence>
<dbReference type="OrthoDB" id="4223402at2759"/>
<dbReference type="AlphaFoldDB" id="A0A1Q5Q6T3"/>
<feature type="compositionally biased region" description="Basic and acidic residues" evidence="1">
    <location>
        <begin position="323"/>
        <end position="333"/>
    </location>
</feature>
<dbReference type="SUPFAM" id="SSF46689">
    <property type="entry name" value="Homeodomain-like"/>
    <property type="match status" value="1"/>
</dbReference>